<feature type="transmembrane region" description="Helical" evidence="13">
    <location>
        <begin position="175"/>
        <end position="196"/>
    </location>
</feature>
<evidence type="ECO:0000256" key="13">
    <source>
        <dbReference type="SAM" id="Phobius"/>
    </source>
</evidence>
<protein>
    <recommendedName>
        <fullName evidence="3">Biopolymer transport protein ExbB</fullName>
    </recommendedName>
</protein>
<evidence type="ECO:0000313" key="15">
    <source>
        <dbReference type="EMBL" id="SDV49034.1"/>
    </source>
</evidence>
<dbReference type="PANTHER" id="PTHR30625">
    <property type="entry name" value="PROTEIN TOLQ"/>
    <property type="match status" value="1"/>
</dbReference>
<dbReference type="Pfam" id="PF01618">
    <property type="entry name" value="MotA_ExbB"/>
    <property type="match status" value="1"/>
</dbReference>
<dbReference type="EMBL" id="FNLO01000007">
    <property type="protein sequence ID" value="SDV49034.1"/>
    <property type="molecule type" value="Genomic_DNA"/>
</dbReference>
<evidence type="ECO:0000256" key="6">
    <source>
        <dbReference type="ARBA" id="ARBA00022519"/>
    </source>
</evidence>
<keyword evidence="16" id="KW-1185">Reference proteome</keyword>
<evidence type="ECO:0000259" key="14">
    <source>
        <dbReference type="Pfam" id="PF01618"/>
    </source>
</evidence>
<evidence type="ECO:0000256" key="1">
    <source>
        <dbReference type="ARBA" id="ARBA00004429"/>
    </source>
</evidence>
<evidence type="ECO:0000313" key="16">
    <source>
        <dbReference type="Proteomes" id="UP000243719"/>
    </source>
</evidence>
<dbReference type="InterPro" id="IPR050790">
    <property type="entry name" value="ExbB/TolQ_transport"/>
</dbReference>
<keyword evidence="4 12" id="KW-0813">Transport</keyword>
<dbReference type="STRING" id="1770053.SAMN05216551_1074"/>
<evidence type="ECO:0000256" key="7">
    <source>
        <dbReference type="ARBA" id="ARBA00022692"/>
    </source>
</evidence>
<comment type="function">
    <text evidence="11">Involved in the TonB-dependent energy-dependent transport of various receptor-bound substrates. Protects ExbD from proteolytic degradation and functionally stabilizes TonB.</text>
</comment>
<dbReference type="GO" id="GO:0005886">
    <property type="term" value="C:plasma membrane"/>
    <property type="evidence" value="ECO:0007669"/>
    <property type="project" value="UniProtKB-SubCell"/>
</dbReference>
<feature type="transmembrane region" description="Helical" evidence="13">
    <location>
        <begin position="128"/>
        <end position="155"/>
    </location>
</feature>
<evidence type="ECO:0000256" key="3">
    <source>
        <dbReference type="ARBA" id="ARBA00022093"/>
    </source>
</evidence>
<evidence type="ECO:0000256" key="12">
    <source>
        <dbReference type="RuleBase" id="RU004057"/>
    </source>
</evidence>
<comment type="subunit">
    <text evidence="2">The accessory proteins ExbB and ExbD seem to form a complex with TonB.</text>
</comment>
<evidence type="ECO:0000256" key="10">
    <source>
        <dbReference type="ARBA" id="ARBA00023136"/>
    </source>
</evidence>
<keyword evidence="9 13" id="KW-1133">Transmembrane helix</keyword>
<gene>
    <name evidence="15" type="ORF">SAMN05216551_1074</name>
</gene>
<reference evidence="16" key="1">
    <citation type="submission" date="2016-09" db="EMBL/GenBank/DDBJ databases">
        <authorList>
            <person name="Varghese N."/>
            <person name="Submissions S."/>
        </authorList>
    </citation>
    <scope>NUCLEOTIDE SEQUENCE [LARGE SCALE GENOMIC DNA]</scope>
    <source>
        <strain evidence="16">JS23</strain>
    </source>
</reference>
<dbReference type="RefSeq" id="WP_091908608.1">
    <property type="nucleotide sequence ID" value="NZ_FNLO01000007.1"/>
</dbReference>
<organism evidence="15 16">
    <name type="scientific">Chitinasiproducens palmae</name>
    <dbReference type="NCBI Taxonomy" id="1770053"/>
    <lineage>
        <taxon>Bacteria</taxon>
        <taxon>Pseudomonadati</taxon>
        <taxon>Pseudomonadota</taxon>
        <taxon>Betaproteobacteria</taxon>
        <taxon>Burkholderiales</taxon>
        <taxon>Burkholderiaceae</taxon>
        <taxon>Chitinasiproducens</taxon>
    </lineage>
</organism>
<dbReference type="OrthoDB" id="9805133at2"/>
<dbReference type="InterPro" id="IPR002898">
    <property type="entry name" value="MotA_ExbB_proton_chnl"/>
</dbReference>
<proteinExistence type="inferred from homology"/>
<dbReference type="Proteomes" id="UP000243719">
    <property type="component" value="Unassembled WGS sequence"/>
</dbReference>
<feature type="domain" description="MotA/TolQ/ExbB proton channel" evidence="14">
    <location>
        <begin position="96"/>
        <end position="207"/>
    </location>
</feature>
<keyword evidence="6" id="KW-0997">Cell inner membrane</keyword>
<comment type="subcellular location">
    <subcellularLocation>
        <location evidence="1">Cell inner membrane</location>
        <topology evidence="1">Multi-pass membrane protein</topology>
    </subcellularLocation>
    <subcellularLocation>
        <location evidence="12">Membrane</location>
        <topology evidence="12">Multi-pass membrane protein</topology>
    </subcellularLocation>
</comment>
<dbReference type="GO" id="GO:0017038">
    <property type="term" value="P:protein import"/>
    <property type="evidence" value="ECO:0007669"/>
    <property type="project" value="TreeGrafter"/>
</dbReference>
<keyword evidence="7 13" id="KW-0812">Transmembrane</keyword>
<sequence>MQDYGIAHVWGQGDFVTRAIAIVLLIMSVLSWTVIIVKAWQGARIKRLTSHGEKAFWHSDNFDEGMAKLNDGNPNNPLVMLALAGKEAVDHHQQNQQQLHDAMNTSDWVARCLKSTQEEIVTRLQSGLAVLASIGSTAPFVGLFGTVWGIYHALVAIGTSGQTSIDRVAGPVGEALIMTAFGLFVAIPAVLGYNALTRMNKSTAAKLNRFVHGLHAYFVTGTRLRSSSQRSGLRLARAR</sequence>
<dbReference type="AlphaFoldDB" id="A0A1H2PQJ9"/>
<feature type="transmembrane region" description="Helical" evidence="13">
    <location>
        <begin position="15"/>
        <end position="37"/>
    </location>
</feature>
<keyword evidence="8 12" id="KW-0653">Protein transport</keyword>
<name>A0A1H2PQJ9_9BURK</name>
<accession>A0A1H2PQJ9</accession>
<evidence type="ECO:0000256" key="11">
    <source>
        <dbReference type="ARBA" id="ARBA00024816"/>
    </source>
</evidence>
<evidence type="ECO:0000256" key="5">
    <source>
        <dbReference type="ARBA" id="ARBA00022475"/>
    </source>
</evidence>
<keyword evidence="10 13" id="KW-0472">Membrane</keyword>
<evidence type="ECO:0000256" key="8">
    <source>
        <dbReference type="ARBA" id="ARBA00022927"/>
    </source>
</evidence>
<evidence type="ECO:0000256" key="4">
    <source>
        <dbReference type="ARBA" id="ARBA00022448"/>
    </source>
</evidence>
<dbReference type="PANTHER" id="PTHR30625:SF14">
    <property type="entry name" value="BIOPOLYMER TRANSPORT PROTEIN EXBB"/>
    <property type="match status" value="1"/>
</dbReference>
<evidence type="ECO:0000256" key="2">
    <source>
        <dbReference type="ARBA" id="ARBA00011471"/>
    </source>
</evidence>
<keyword evidence="5" id="KW-1003">Cell membrane</keyword>
<comment type="similarity">
    <text evidence="12">Belongs to the exbB/tolQ family.</text>
</comment>
<evidence type="ECO:0000256" key="9">
    <source>
        <dbReference type="ARBA" id="ARBA00022989"/>
    </source>
</evidence>